<dbReference type="SUPFAM" id="SSF53850">
    <property type="entry name" value="Periplasmic binding protein-like II"/>
    <property type="match status" value="1"/>
</dbReference>
<sequence>MPVWMSGSVGAARRAGYTLAMKSLFKFLNDRAMPTDHIESLWVHLHWLTVLADQGSFTGAAGRLGVSKAAVSLKIAELERAAGVPLVQRTTRSVRLTEAGLRLADETRPLYDRISQSFTGVRDTGGDVRGSLRVTAPVALARQQLVPRLAEFRRRYPAVRIQLDVSDRLASLATEGFDLAIRHSAAAPETHVAWKLCRTRSVIVATPAYLAARGAPAHPDQLAGHDCLYYPRSHDSAAWTFERAGTRRQRAARVTVPIAGPLGANNSEVLRDAALDGLGIALLPDFTAVAALRAGTLVRVLPEWRPVGVFAEQLLAVRPYATHVPRVVRAFVAYLREAFAGGFDEGGDGR</sequence>
<dbReference type="AlphaFoldDB" id="A0A0B6RQL4"/>
<protein>
    <submittedName>
        <fullName evidence="6">Transcriptional regulator, LysR family</fullName>
    </submittedName>
</protein>
<name>A0A0B6RQL4_BURPL</name>
<accession>A0A0B6RQL4</accession>
<dbReference type="Pfam" id="PF03466">
    <property type="entry name" value="LysR_substrate"/>
    <property type="match status" value="1"/>
</dbReference>
<dbReference type="GO" id="GO:0003700">
    <property type="term" value="F:DNA-binding transcription factor activity"/>
    <property type="evidence" value="ECO:0007669"/>
    <property type="project" value="InterPro"/>
</dbReference>
<evidence type="ECO:0000313" key="7">
    <source>
        <dbReference type="Proteomes" id="UP000031838"/>
    </source>
</evidence>
<keyword evidence="7" id="KW-1185">Reference proteome</keyword>
<reference evidence="7" key="1">
    <citation type="submission" date="2011-03" db="EMBL/GenBank/DDBJ databases">
        <authorList>
            <person name="Voget S."/>
            <person name="Streit W.R."/>
            <person name="Jaeger K.E."/>
            <person name="Daniel R."/>
        </authorList>
    </citation>
    <scope>NUCLEOTIDE SEQUENCE [LARGE SCALE GENOMIC DNA]</scope>
    <source>
        <strain evidence="7">PG1</strain>
    </source>
</reference>
<keyword evidence="4" id="KW-0804">Transcription</keyword>
<evidence type="ECO:0000313" key="6">
    <source>
        <dbReference type="EMBL" id="AJK45673.1"/>
    </source>
</evidence>
<dbReference type="InterPro" id="IPR000847">
    <property type="entry name" value="LysR_HTH_N"/>
</dbReference>
<dbReference type="GO" id="GO:0006351">
    <property type="term" value="P:DNA-templated transcription"/>
    <property type="evidence" value="ECO:0007669"/>
    <property type="project" value="TreeGrafter"/>
</dbReference>
<gene>
    <name evidence="6" type="ORF">BGL_1c11510</name>
</gene>
<dbReference type="SUPFAM" id="SSF46785">
    <property type="entry name" value="Winged helix' DNA-binding domain"/>
    <property type="match status" value="1"/>
</dbReference>
<dbReference type="KEGG" id="bgp:BGL_1c11510"/>
<dbReference type="HOGENOM" id="CLU_039613_16_1_4"/>
<feature type="domain" description="HTH lysR-type" evidence="5">
    <location>
        <begin position="44"/>
        <end position="97"/>
    </location>
</feature>
<keyword evidence="2" id="KW-0805">Transcription regulation</keyword>
<dbReference type="GO" id="GO:0043565">
    <property type="term" value="F:sequence-specific DNA binding"/>
    <property type="evidence" value="ECO:0007669"/>
    <property type="project" value="TreeGrafter"/>
</dbReference>
<organism evidence="6 7">
    <name type="scientific">Burkholderia plantarii</name>
    <dbReference type="NCBI Taxonomy" id="41899"/>
    <lineage>
        <taxon>Bacteria</taxon>
        <taxon>Pseudomonadati</taxon>
        <taxon>Pseudomonadota</taxon>
        <taxon>Betaproteobacteria</taxon>
        <taxon>Burkholderiales</taxon>
        <taxon>Burkholderiaceae</taxon>
        <taxon>Burkholderia</taxon>
    </lineage>
</organism>
<dbReference type="Gene3D" id="3.40.190.290">
    <property type="match status" value="1"/>
</dbReference>
<comment type="similarity">
    <text evidence="1">Belongs to the LysR transcriptional regulatory family.</text>
</comment>
<dbReference type="InterPro" id="IPR036390">
    <property type="entry name" value="WH_DNA-bd_sf"/>
</dbReference>
<dbReference type="Pfam" id="PF00126">
    <property type="entry name" value="HTH_1"/>
    <property type="match status" value="1"/>
</dbReference>
<keyword evidence="3" id="KW-0238">DNA-binding</keyword>
<dbReference type="CDD" id="cd08422">
    <property type="entry name" value="PBP2_CrgA_like"/>
    <property type="match status" value="1"/>
</dbReference>
<evidence type="ECO:0000256" key="4">
    <source>
        <dbReference type="ARBA" id="ARBA00023163"/>
    </source>
</evidence>
<dbReference type="EMBL" id="CP002580">
    <property type="protein sequence ID" value="AJK45673.1"/>
    <property type="molecule type" value="Genomic_DNA"/>
</dbReference>
<dbReference type="InterPro" id="IPR058163">
    <property type="entry name" value="LysR-type_TF_proteobact-type"/>
</dbReference>
<proteinExistence type="inferred from homology"/>
<dbReference type="InterPro" id="IPR036388">
    <property type="entry name" value="WH-like_DNA-bd_sf"/>
</dbReference>
<evidence type="ECO:0000256" key="1">
    <source>
        <dbReference type="ARBA" id="ARBA00009437"/>
    </source>
</evidence>
<reference evidence="6 7" key="2">
    <citation type="journal article" date="2016" name="Appl. Microbiol. Biotechnol.">
        <title>Mutations improving production and secretion of extracellular lipase by Burkholderia glumae PG1.</title>
        <authorList>
            <person name="Knapp A."/>
            <person name="Voget S."/>
            <person name="Gao R."/>
            <person name="Zaburannyi N."/>
            <person name="Krysciak D."/>
            <person name="Breuer M."/>
            <person name="Hauer B."/>
            <person name="Streit W.R."/>
            <person name="Muller R."/>
            <person name="Daniel R."/>
            <person name="Jaeger K.E."/>
        </authorList>
    </citation>
    <scope>NUCLEOTIDE SEQUENCE [LARGE SCALE GENOMIC DNA]</scope>
    <source>
        <strain evidence="6 7">PG1</strain>
    </source>
</reference>
<evidence type="ECO:0000259" key="5">
    <source>
        <dbReference type="PROSITE" id="PS50931"/>
    </source>
</evidence>
<dbReference type="Gene3D" id="1.10.10.10">
    <property type="entry name" value="Winged helix-like DNA-binding domain superfamily/Winged helix DNA-binding domain"/>
    <property type="match status" value="1"/>
</dbReference>
<evidence type="ECO:0000256" key="3">
    <source>
        <dbReference type="ARBA" id="ARBA00023125"/>
    </source>
</evidence>
<dbReference type="Proteomes" id="UP000031838">
    <property type="component" value="Chromosome 1"/>
</dbReference>
<evidence type="ECO:0000256" key="2">
    <source>
        <dbReference type="ARBA" id="ARBA00023015"/>
    </source>
</evidence>
<dbReference type="PANTHER" id="PTHR30537:SF5">
    <property type="entry name" value="HTH-TYPE TRANSCRIPTIONAL ACTIVATOR TTDR-RELATED"/>
    <property type="match status" value="1"/>
</dbReference>
<dbReference type="PROSITE" id="PS50931">
    <property type="entry name" value="HTH_LYSR"/>
    <property type="match status" value="1"/>
</dbReference>
<dbReference type="PANTHER" id="PTHR30537">
    <property type="entry name" value="HTH-TYPE TRANSCRIPTIONAL REGULATOR"/>
    <property type="match status" value="1"/>
</dbReference>
<dbReference type="InterPro" id="IPR005119">
    <property type="entry name" value="LysR_subst-bd"/>
</dbReference>